<organism evidence="5 6">
    <name type="scientific">Chryseobacterium indologenes</name>
    <name type="common">Flavobacterium indologenes</name>
    <dbReference type="NCBI Taxonomy" id="253"/>
    <lineage>
        <taxon>Bacteria</taxon>
        <taxon>Pseudomonadati</taxon>
        <taxon>Bacteroidota</taxon>
        <taxon>Flavobacteriia</taxon>
        <taxon>Flavobacteriales</taxon>
        <taxon>Weeksellaceae</taxon>
        <taxon>Chryseobacterium group</taxon>
        <taxon>Chryseobacterium</taxon>
    </lineage>
</organism>
<keyword evidence="1 3" id="KW-0732">Signal</keyword>
<evidence type="ECO:0000313" key="6">
    <source>
        <dbReference type="Proteomes" id="UP000037953"/>
    </source>
</evidence>
<dbReference type="PATRIC" id="fig|253.9.peg.2153"/>
<reference evidence="5 6" key="1">
    <citation type="journal article" date="2015" name="Genom Data">
        <title>Draft genome sequence of a multidrug-resistant Chryseobacterium indologenes isolate from Malaysia.</title>
        <authorList>
            <person name="Yu C.Y."/>
            <person name="Ang G.Y."/>
            <person name="Cheng H.J."/>
            <person name="Cheong Y.M."/>
            <person name="Yin W.F."/>
            <person name="Chan K.G."/>
        </authorList>
    </citation>
    <scope>NUCLEOTIDE SEQUENCE [LARGE SCALE GENOMIC DNA]</scope>
    <source>
        <strain evidence="5 6">CI_885</strain>
    </source>
</reference>
<dbReference type="InterPro" id="IPR026444">
    <property type="entry name" value="Secre_tail"/>
</dbReference>
<comment type="caution">
    <text evidence="5">The sequence shown here is derived from an EMBL/GenBank/DDBJ whole genome shotgun (WGS) entry which is preliminary data.</text>
</comment>
<evidence type="ECO:0000259" key="4">
    <source>
        <dbReference type="Pfam" id="PF18962"/>
    </source>
</evidence>
<proteinExistence type="predicted"/>
<feature type="compositionally biased region" description="Low complexity" evidence="2">
    <location>
        <begin position="177"/>
        <end position="192"/>
    </location>
</feature>
<reference evidence="6" key="2">
    <citation type="submission" date="2015-09" db="EMBL/GenBank/DDBJ databases">
        <title>Draft genome sequence of a multidrug-resistant Chryseobacterium indologenes isolate from Malaysia.</title>
        <authorList>
            <person name="Yu C.Y."/>
            <person name="Ang G.Y."/>
            <person name="Chan K.-G."/>
        </authorList>
    </citation>
    <scope>NUCLEOTIDE SEQUENCE [LARGE SCALE GENOMIC DNA]</scope>
    <source>
        <strain evidence="6">CI_885</strain>
    </source>
</reference>
<feature type="signal peptide" evidence="3">
    <location>
        <begin position="1"/>
        <end position="18"/>
    </location>
</feature>
<evidence type="ECO:0000256" key="2">
    <source>
        <dbReference type="SAM" id="MobiDB-lite"/>
    </source>
</evidence>
<feature type="region of interest" description="Disordered" evidence="2">
    <location>
        <begin position="175"/>
        <end position="199"/>
    </location>
</feature>
<dbReference type="OrthoDB" id="869215at2"/>
<dbReference type="RefSeq" id="WP_062696845.1">
    <property type="nucleotide sequence ID" value="NZ_LJOD01000002.1"/>
</dbReference>
<dbReference type="EMBL" id="LJOD01000002">
    <property type="protein sequence ID" value="KPE52114.1"/>
    <property type="molecule type" value="Genomic_DNA"/>
</dbReference>
<protein>
    <recommendedName>
        <fullName evidence="4">Secretion system C-terminal sorting domain-containing protein</fullName>
    </recommendedName>
</protein>
<feature type="chain" id="PRO_5005851912" description="Secretion system C-terminal sorting domain-containing protein" evidence="3">
    <location>
        <begin position="19"/>
        <end position="300"/>
    </location>
</feature>
<dbReference type="NCBIfam" id="TIGR04183">
    <property type="entry name" value="Por_Secre_tail"/>
    <property type="match status" value="1"/>
</dbReference>
<sequence>MKKKLLFIGLFAASLSYSQVTIGSGTRVDTNVGLSSPISIYYAYTLSQQLYLASEIGGPMTIQQLKFYTKTAPSALTNTGEIDVWIGHTSLNGFQNTISTTGAGWIPVVQQQKSLTSGNVSINGNEITLVLDTPFSYNGTDNLVITVDENRPGNDGSSYPFYQTADYTEDMTLINRNDTTNPDPANPPTNYTGPSSTLSSQVQSKKYKPILTLIGQNLGLAEVKTVGDAEVSPNPASDFITVTSKRPVNSVEISDANGRKMGSSGLTDNKIDVSNLSAGIYFLRINFKDGLTTTKKIIKK</sequence>
<gene>
    <name evidence="5" type="ORF">AOB46_04320</name>
</gene>
<evidence type="ECO:0000256" key="3">
    <source>
        <dbReference type="SAM" id="SignalP"/>
    </source>
</evidence>
<dbReference type="Pfam" id="PF18962">
    <property type="entry name" value="Por_Secre_tail"/>
    <property type="match status" value="1"/>
</dbReference>
<dbReference type="Proteomes" id="UP000037953">
    <property type="component" value="Unassembled WGS sequence"/>
</dbReference>
<name>A0A0N0IXC9_CHRID</name>
<feature type="domain" description="Secretion system C-terminal sorting" evidence="4">
    <location>
        <begin position="232"/>
        <end position="298"/>
    </location>
</feature>
<evidence type="ECO:0000313" key="5">
    <source>
        <dbReference type="EMBL" id="KPE52114.1"/>
    </source>
</evidence>
<accession>A0A0N0IXC9</accession>
<dbReference type="AlphaFoldDB" id="A0A0N0IXC9"/>
<evidence type="ECO:0000256" key="1">
    <source>
        <dbReference type="ARBA" id="ARBA00022729"/>
    </source>
</evidence>